<name>A0A6S6UJX9_9BACT</name>
<dbReference type="InterPro" id="IPR002661">
    <property type="entry name" value="Ribosome_recyc_fac"/>
</dbReference>
<dbReference type="Pfam" id="PF01765">
    <property type="entry name" value="RRF"/>
    <property type="match status" value="1"/>
</dbReference>
<comment type="function">
    <text evidence="5 6">Responsible for the release of ribosomes from messenger RNA at the termination of protein biosynthesis. May increase the efficiency of translation by recycling ribosomes from one round of translation to another.</text>
</comment>
<keyword evidence="4 6" id="KW-0648">Protein biosynthesis</keyword>
<dbReference type="InterPro" id="IPR036191">
    <property type="entry name" value="RRF_sf"/>
</dbReference>
<dbReference type="InterPro" id="IPR023584">
    <property type="entry name" value="Ribosome_recyc_fac_dom"/>
</dbReference>
<evidence type="ECO:0000256" key="5">
    <source>
        <dbReference type="ARBA" id="ARBA00025050"/>
    </source>
</evidence>
<dbReference type="Gene3D" id="3.30.1360.40">
    <property type="match status" value="1"/>
</dbReference>
<dbReference type="HAMAP" id="MF_00040">
    <property type="entry name" value="RRF"/>
    <property type="match status" value="1"/>
</dbReference>
<accession>A0A6S6UJX9</accession>
<dbReference type="PANTHER" id="PTHR20982:SF3">
    <property type="entry name" value="MITOCHONDRIAL RIBOSOME RECYCLING FACTOR PSEUDO 1"/>
    <property type="match status" value="1"/>
</dbReference>
<comment type="subcellular location">
    <subcellularLocation>
        <location evidence="1 6">Cytoplasm</location>
    </subcellularLocation>
</comment>
<dbReference type="GO" id="GO:0005737">
    <property type="term" value="C:cytoplasm"/>
    <property type="evidence" value="ECO:0007669"/>
    <property type="project" value="UniProtKB-SubCell"/>
</dbReference>
<organism evidence="8">
    <name type="scientific">uncultured Aureispira sp</name>
    <dbReference type="NCBI Taxonomy" id="1331704"/>
    <lineage>
        <taxon>Bacteria</taxon>
        <taxon>Pseudomonadati</taxon>
        <taxon>Bacteroidota</taxon>
        <taxon>Saprospiria</taxon>
        <taxon>Saprospirales</taxon>
        <taxon>Saprospiraceae</taxon>
        <taxon>Aureispira</taxon>
        <taxon>environmental samples</taxon>
    </lineage>
</organism>
<dbReference type="FunFam" id="1.10.132.20:FF:000001">
    <property type="entry name" value="Ribosome-recycling factor"/>
    <property type="match status" value="1"/>
</dbReference>
<dbReference type="NCBIfam" id="TIGR00496">
    <property type="entry name" value="frr"/>
    <property type="match status" value="1"/>
</dbReference>
<evidence type="ECO:0000256" key="1">
    <source>
        <dbReference type="ARBA" id="ARBA00004496"/>
    </source>
</evidence>
<evidence type="ECO:0000256" key="3">
    <source>
        <dbReference type="ARBA" id="ARBA00022490"/>
    </source>
</evidence>
<evidence type="ECO:0000259" key="7">
    <source>
        <dbReference type="Pfam" id="PF01765"/>
    </source>
</evidence>
<dbReference type="GO" id="GO:0043023">
    <property type="term" value="F:ribosomal large subunit binding"/>
    <property type="evidence" value="ECO:0007669"/>
    <property type="project" value="TreeGrafter"/>
</dbReference>
<dbReference type="EMBL" id="CACVAQ010000449">
    <property type="protein sequence ID" value="CAA6828940.1"/>
    <property type="molecule type" value="Genomic_DNA"/>
</dbReference>
<evidence type="ECO:0000256" key="6">
    <source>
        <dbReference type="HAMAP-Rule" id="MF_00040"/>
    </source>
</evidence>
<evidence type="ECO:0000256" key="2">
    <source>
        <dbReference type="ARBA" id="ARBA00005912"/>
    </source>
</evidence>
<evidence type="ECO:0000313" key="8">
    <source>
        <dbReference type="EMBL" id="CAA6828940.1"/>
    </source>
</evidence>
<evidence type="ECO:0000256" key="4">
    <source>
        <dbReference type="ARBA" id="ARBA00022917"/>
    </source>
</evidence>
<comment type="similarity">
    <text evidence="2 6">Belongs to the RRF family.</text>
</comment>
<dbReference type="GO" id="GO:0006415">
    <property type="term" value="P:translational termination"/>
    <property type="evidence" value="ECO:0007669"/>
    <property type="project" value="UniProtKB-UniRule"/>
</dbReference>
<feature type="domain" description="Ribosome recycling factor" evidence="7">
    <location>
        <begin position="23"/>
        <end position="185"/>
    </location>
</feature>
<sequence>MEEDIQLYIDTAEESMQGAIEHFKKDASRIRSGKATPAMFDGVKVDYYGSQTAIAQVANVKAQDGRTLIIAPWEKGMLQLIEQAIFQANMGVTPQNDGEIIRIVLPMLTEERRKELIKQVSTLVENAKVSIRNARRDVMNEIKKAVKDGYPEDAGKTKEGIVQNLTNKYSSLVDKLMQSKEDAIMKI</sequence>
<dbReference type="Gene3D" id="1.10.132.20">
    <property type="entry name" value="Ribosome-recycling factor"/>
    <property type="match status" value="1"/>
</dbReference>
<dbReference type="PANTHER" id="PTHR20982">
    <property type="entry name" value="RIBOSOME RECYCLING FACTOR"/>
    <property type="match status" value="1"/>
</dbReference>
<keyword evidence="3 6" id="KW-0963">Cytoplasm</keyword>
<reference evidence="8" key="1">
    <citation type="submission" date="2020-01" db="EMBL/GenBank/DDBJ databases">
        <authorList>
            <person name="Meier V. D."/>
            <person name="Meier V D."/>
        </authorList>
    </citation>
    <scope>NUCLEOTIDE SEQUENCE</scope>
    <source>
        <strain evidence="8">HLG_WM_MAG_10</strain>
    </source>
</reference>
<dbReference type="AlphaFoldDB" id="A0A6S6UJX9"/>
<dbReference type="FunFam" id="3.30.1360.40:FF:000001">
    <property type="entry name" value="Ribosome-recycling factor"/>
    <property type="match status" value="1"/>
</dbReference>
<proteinExistence type="inferred from homology"/>
<dbReference type="SUPFAM" id="SSF55194">
    <property type="entry name" value="Ribosome recycling factor, RRF"/>
    <property type="match status" value="1"/>
</dbReference>
<dbReference type="CDD" id="cd00520">
    <property type="entry name" value="RRF"/>
    <property type="match status" value="1"/>
</dbReference>
<protein>
    <recommendedName>
        <fullName evidence="6">Ribosome-recycling factor</fullName>
        <shortName evidence="6">RRF</shortName>
    </recommendedName>
    <alternativeName>
        <fullName evidence="6">Ribosome-releasing factor</fullName>
    </alternativeName>
</protein>
<gene>
    <name evidence="6" type="primary">frr</name>
    <name evidence="8" type="ORF">HELGO_WM23170</name>
</gene>